<name>A0A1H3ZE88_9BACT</name>
<dbReference type="PANTHER" id="PTHR36503">
    <property type="entry name" value="BLR2520 PROTEIN"/>
    <property type="match status" value="1"/>
</dbReference>
<dbReference type="RefSeq" id="WP_089759637.1">
    <property type="nucleotide sequence ID" value="NZ_BKAT01000005.1"/>
</dbReference>
<dbReference type="InterPro" id="IPR037523">
    <property type="entry name" value="VOC_core"/>
</dbReference>
<accession>A0A1H3ZE88</accession>
<evidence type="ECO:0000313" key="2">
    <source>
        <dbReference type="EMBL" id="SEA21990.1"/>
    </source>
</evidence>
<dbReference type="PROSITE" id="PS51819">
    <property type="entry name" value="VOC"/>
    <property type="match status" value="1"/>
</dbReference>
<dbReference type="STRING" id="408074.SAMN05660909_01181"/>
<dbReference type="AlphaFoldDB" id="A0A1H3ZE88"/>
<dbReference type="SUPFAM" id="SSF54593">
    <property type="entry name" value="Glyoxalase/Bleomycin resistance protein/Dihydroxybiphenyl dioxygenase"/>
    <property type="match status" value="1"/>
</dbReference>
<dbReference type="EMBL" id="FNRL01000004">
    <property type="protein sequence ID" value="SEA21990.1"/>
    <property type="molecule type" value="Genomic_DNA"/>
</dbReference>
<dbReference type="Pfam" id="PF00903">
    <property type="entry name" value="Glyoxalase"/>
    <property type="match status" value="1"/>
</dbReference>
<dbReference type="InterPro" id="IPR004360">
    <property type="entry name" value="Glyas_Fos-R_dOase_dom"/>
</dbReference>
<dbReference type="Proteomes" id="UP000199656">
    <property type="component" value="Unassembled WGS sequence"/>
</dbReference>
<proteinExistence type="predicted"/>
<gene>
    <name evidence="2" type="ORF">SAMN05660909_01181</name>
</gene>
<organism evidence="2 3">
    <name type="scientific">Chitinophaga terrae</name>
    <name type="common">ex Kim and Jung 2007</name>
    <dbReference type="NCBI Taxonomy" id="408074"/>
    <lineage>
        <taxon>Bacteria</taxon>
        <taxon>Pseudomonadati</taxon>
        <taxon>Bacteroidota</taxon>
        <taxon>Chitinophagia</taxon>
        <taxon>Chitinophagales</taxon>
        <taxon>Chitinophagaceae</taxon>
        <taxon>Chitinophaga</taxon>
    </lineage>
</organism>
<dbReference type="InterPro" id="IPR029068">
    <property type="entry name" value="Glyas_Bleomycin-R_OHBP_Dase"/>
</dbReference>
<protein>
    <recommendedName>
        <fullName evidence="1">VOC domain-containing protein</fullName>
    </recommendedName>
</protein>
<feature type="domain" description="VOC" evidence="1">
    <location>
        <begin position="4"/>
        <end position="128"/>
    </location>
</feature>
<sequence>MNTKKVWANFSVQDLERTTKFYKQLGFKQNGESAQLTSFFFGDDNFIIHFFLKKVLEAGMGGNIIDTKTGNEIIFTLSAESKEEVDKWEEEVRQAGGTIIAKADEARDGYSGFVFADPDGHRFNVFCM</sequence>
<reference evidence="3" key="1">
    <citation type="submission" date="2016-10" db="EMBL/GenBank/DDBJ databases">
        <authorList>
            <person name="Varghese N."/>
            <person name="Submissions S."/>
        </authorList>
    </citation>
    <scope>NUCLEOTIDE SEQUENCE [LARGE SCALE GENOMIC DNA]</scope>
    <source>
        <strain evidence="3">DSM 23920</strain>
    </source>
</reference>
<dbReference type="PANTHER" id="PTHR36503:SF1">
    <property type="entry name" value="BLR2520 PROTEIN"/>
    <property type="match status" value="1"/>
</dbReference>
<dbReference type="Gene3D" id="3.10.180.10">
    <property type="entry name" value="2,3-Dihydroxybiphenyl 1,2-Dioxygenase, domain 1"/>
    <property type="match status" value="1"/>
</dbReference>
<evidence type="ECO:0000259" key="1">
    <source>
        <dbReference type="PROSITE" id="PS51819"/>
    </source>
</evidence>
<keyword evidence="3" id="KW-1185">Reference proteome</keyword>
<evidence type="ECO:0000313" key="3">
    <source>
        <dbReference type="Proteomes" id="UP000199656"/>
    </source>
</evidence>
<dbReference type="OrthoDB" id="669651at2"/>